<keyword evidence="2" id="KW-1185">Reference proteome</keyword>
<evidence type="ECO:0000313" key="1">
    <source>
        <dbReference type="EMBL" id="KAG9460507.1"/>
    </source>
</evidence>
<evidence type="ECO:0000313" key="2">
    <source>
        <dbReference type="Proteomes" id="UP000770717"/>
    </source>
</evidence>
<organism evidence="1 2">
    <name type="scientific">Eleutherodactylus coqui</name>
    <name type="common">Puerto Rican coqui</name>
    <dbReference type="NCBI Taxonomy" id="57060"/>
    <lineage>
        <taxon>Eukaryota</taxon>
        <taxon>Metazoa</taxon>
        <taxon>Chordata</taxon>
        <taxon>Craniata</taxon>
        <taxon>Vertebrata</taxon>
        <taxon>Euteleostomi</taxon>
        <taxon>Amphibia</taxon>
        <taxon>Batrachia</taxon>
        <taxon>Anura</taxon>
        <taxon>Neobatrachia</taxon>
        <taxon>Hyloidea</taxon>
        <taxon>Eleutherodactylidae</taxon>
        <taxon>Eleutherodactylinae</taxon>
        <taxon>Eleutherodactylus</taxon>
        <taxon>Eleutherodactylus</taxon>
    </lineage>
</organism>
<reference evidence="1" key="1">
    <citation type="thesis" date="2020" institute="ProQuest LLC" country="789 East Eisenhower Parkway, Ann Arbor, MI, USA">
        <title>Comparative Genomics and Chromosome Evolution.</title>
        <authorList>
            <person name="Mudd A.B."/>
        </authorList>
    </citation>
    <scope>NUCLEOTIDE SEQUENCE</scope>
    <source>
        <strain evidence="1">HN-11 Male</strain>
        <tissue evidence="1">Kidney and liver</tissue>
    </source>
</reference>
<dbReference type="Proteomes" id="UP000770717">
    <property type="component" value="Unassembled WGS sequence"/>
</dbReference>
<dbReference type="EMBL" id="WNTK01063193">
    <property type="protein sequence ID" value="KAG9460507.1"/>
    <property type="molecule type" value="Genomic_DNA"/>
</dbReference>
<accession>A0A8J6C1Y8</accession>
<dbReference type="AlphaFoldDB" id="A0A8J6C1Y8"/>
<gene>
    <name evidence="1" type="ORF">GDO78_021390</name>
</gene>
<comment type="caution">
    <text evidence="1">The sequence shown here is derived from an EMBL/GenBank/DDBJ whole genome shotgun (WGS) entry which is preliminary data.</text>
</comment>
<sequence length="108" mass="11685">MTEFPLLPSWLPCCGSRLDGLCKPPRSRCLTGFALEFPPADARNAARPGVLLAAPGRLSGDRTPAWTRVPVLPDPPACHAGVCSQHLPLQGQERPALLDTWRVQPPLE</sequence>
<protein>
    <submittedName>
        <fullName evidence="1">Uncharacterized protein</fullName>
    </submittedName>
</protein>
<proteinExistence type="predicted"/>
<name>A0A8J6C1Y8_ELECQ</name>